<reference evidence="2 3" key="1">
    <citation type="submission" date="2018-08" db="EMBL/GenBank/DDBJ databases">
        <title>Actinomadura spongicola sp. nov., isolated from marine sponge Leucetta chagosensis.</title>
        <authorList>
            <person name="Li L."/>
            <person name="Lin H.W."/>
        </authorList>
    </citation>
    <scope>NUCLEOTIDE SEQUENCE [LARGE SCALE GENOMIC DNA]</scope>
    <source>
        <strain evidence="2 3">LHW52907</strain>
    </source>
</reference>
<protein>
    <submittedName>
        <fullName evidence="2">DUF4240 domain-containing protein</fullName>
    </submittedName>
</protein>
<dbReference type="AlphaFoldDB" id="A0A372GE44"/>
<gene>
    <name evidence="2" type="ORF">D0T12_21740</name>
</gene>
<organism evidence="2 3">
    <name type="scientific">Actinomadura spongiicola</name>
    <dbReference type="NCBI Taxonomy" id="2303421"/>
    <lineage>
        <taxon>Bacteria</taxon>
        <taxon>Bacillati</taxon>
        <taxon>Actinomycetota</taxon>
        <taxon>Actinomycetes</taxon>
        <taxon>Streptosporangiales</taxon>
        <taxon>Thermomonosporaceae</taxon>
        <taxon>Actinomadura</taxon>
    </lineage>
</organism>
<evidence type="ECO:0000313" key="2">
    <source>
        <dbReference type="EMBL" id="RFS83645.1"/>
    </source>
</evidence>
<dbReference type="RefSeq" id="WP_117401477.1">
    <property type="nucleotide sequence ID" value="NZ_QVNQ01000006.1"/>
</dbReference>
<dbReference type="Proteomes" id="UP000262882">
    <property type="component" value="Unassembled WGS sequence"/>
</dbReference>
<feature type="domain" description="DUF4240" evidence="1">
    <location>
        <begin position="3"/>
        <end position="125"/>
    </location>
</feature>
<name>A0A372GE44_9ACTN</name>
<comment type="caution">
    <text evidence="2">The sequence shown here is derived from an EMBL/GenBank/DDBJ whole genome shotgun (WGS) entry which is preliminary data.</text>
</comment>
<dbReference type="EMBL" id="QVNQ01000006">
    <property type="protein sequence ID" value="RFS83645.1"/>
    <property type="molecule type" value="Genomic_DNA"/>
</dbReference>
<dbReference type="Pfam" id="PF14024">
    <property type="entry name" value="DUF4240"/>
    <property type="match status" value="1"/>
</dbReference>
<keyword evidence="3" id="KW-1185">Reference proteome</keyword>
<sequence>MPEFWSVIGSNSVQTSVDVQAALERVSARLNGLPPAELIDFVEQLRAALYEIDRRELAEIPVKFKGLTLPQTGDHFLYARCACVLAGREAYHACLETSSEFARFVRPSSQSAELLLYIAEDAYRRETGKEVKASQAFSIESMSNPRGWTE</sequence>
<proteinExistence type="predicted"/>
<dbReference type="OrthoDB" id="6200718at2"/>
<accession>A0A372GE44</accession>
<dbReference type="InterPro" id="IPR025334">
    <property type="entry name" value="DUF4240"/>
</dbReference>
<evidence type="ECO:0000259" key="1">
    <source>
        <dbReference type="Pfam" id="PF14024"/>
    </source>
</evidence>
<evidence type="ECO:0000313" key="3">
    <source>
        <dbReference type="Proteomes" id="UP000262882"/>
    </source>
</evidence>